<dbReference type="PANTHER" id="PTHR33877:SF2">
    <property type="entry name" value="OS07G0170200 PROTEIN"/>
    <property type="match status" value="1"/>
</dbReference>
<protein>
    <submittedName>
        <fullName evidence="2">HNH endonuclease</fullName>
    </submittedName>
</protein>
<dbReference type="InterPro" id="IPR029471">
    <property type="entry name" value="HNH_5"/>
</dbReference>
<accession>A0A7V5UDX4</accession>
<dbReference type="CDD" id="cd00085">
    <property type="entry name" value="HNHc"/>
    <property type="match status" value="1"/>
</dbReference>
<dbReference type="InterPro" id="IPR052892">
    <property type="entry name" value="NA-targeting_endonuclease"/>
</dbReference>
<dbReference type="Proteomes" id="UP000886124">
    <property type="component" value="Unassembled WGS sequence"/>
</dbReference>
<gene>
    <name evidence="2" type="ORF">ENJ89_00635</name>
</gene>
<feature type="domain" description="HNH nuclease" evidence="1">
    <location>
        <begin position="71"/>
        <end position="122"/>
    </location>
</feature>
<comment type="caution">
    <text evidence="2">The sequence shown here is derived from an EMBL/GenBank/DDBJ whole genome shotgun (WGS) entry which is preliminary data.</text>
</comment>
<keyword evidence="2" id="KW-0255">Endonuclease</keyword>
<evidence type="ECO:0000259" key="1">
    <source>
        <dbReference type="SMART" id="SM00507"/>
    </source>
</evidence>
<evidence type="ECO:0000313" key="2">
    <source>
        <dbReference type="EMBL" id="HHJ51673.1"/>
    </source>
</evidence>
<dbReference type="Pfam" id="PF14279">
    <property type="entry name" value="HNH_5"/>
    <property type="match status" value="1"/>
</dbReference>
<keyword evidence="2" id="KW-0540">Nuclease</keyword>
<name>A0A7V5UDX4_CALAY</name>
<organism evidence="2">
    <name type="scientific">Caldithrix abyssi</name>
    <dbReference type="NCBI Taxonomy" id="187145"/>
    <lineage>
        <taxon>Bacteria</taxon>
        <taxon>Pseudomonadati</taxon>
        <taxon>Calditrichota</taxon>
        <taxon>Calditrichia</taxon>
        <taxon>Calditrichales</taxon>
        <taxon>Calditrichaceae</taxon>
        <taxon>Caldithrix</taxon>
    </lineage>
</organism>
<dbReference type="Gene3D" id="1.10.30.50">
    <property type="match status" value="1"/>
</dbReference>
<proteinExistence type="predicted"/>
<keyword evidence="2" id="KW-0378">Hydrolase</keyword>
<dbReference type="AlphaFoldDB" id="A0A7V5UDX4"/>
<dbReference type="InterPro" id="IPR003615">
    <property type="entry name" value="HNH_nuc"/>
</dbReference>
<sequence length="166" mass="19385">MLGRKVLILNQNYEPITICSMKRAIILVYLKKVQMVERYECSVRSVSVSMPCPSIIRLNSYVRKPFREVILNRKNILKRDQNICQYCGKNSRPMTIDHVIPKSYGGKDTWENLVCACYSCNAKKSNRTPEEAGMKLLRRPRKPSHLFYLQNLIGNPPESWKPYLFL</sequence>
<dbReference type="GO" id="GO:0004519">
    <property type="term" value="F:endonuclease activity"/>
    <property type="evidence" value="ECO:0007669"/>
    <property type="project" value="UniProtKB-KW"/>
</dbReference>
<dbReference type="SMART" id="SM00507">
    <property type="entry name" value="HNHc"/>
    <property type="match status" value="1"/>
</dbReference>
<reference evidence="2" key="1">
    <citation type="journal article" date="2020" name="mSystems">
        <title>Genome- and Community-Level Interaction Insights into Carbon Utilization and Element Cycling Functions of Hydrothermarchaeota in Hydrothermal Sediment.</title>
        <authorList>
            <person name="Zhou Z."/>
            <person name="Liu Y."/>
            <person name="Xu W."/>
            <person name="Pan J."/>
            <person name="Luo Z.H."/>
            <person name="Li M."/>
        </authorList>
    </citation>
    <scope>NUCLEOTIDE SEQUENCE [LARGE SCALE GENOMIC DNA]</scope>
    <source>
        <strain evidence="2">HyVt-527</strain>
    </source>
</reference>
<dbReference type="EMBL" id="DROD01000040">
    <property type="protein sequence ID" value="HHJ51673.1"/>
    <property type="molecule type" value="Genomic_DNA"/>
</dbReference>
<dbReference type="PANTHER" id="PTHR33877">
    <property type="entry name" value="SLL1193 PROTEIN"/>
    <property type="match status" value="1"/>
</dbReference>